<dbReference type="AlphaFoldDB" id="A0A8T0DUV1"/>
<evidence type="ECO:0000256" key="2">
    <source>
        <dbReference type="ARBA" id="ARBA00022692"/>
    </source>
</evidence>
<name>A0A8T0DUV1_9TREM</name>
<dbReference type="InterPro" id="IPR051292">
    <property type="entry name" value="Xyl/GlcA_transferase"/>
</dbReference>
<keyword evidence="7" id="KW-0325">Glycoprotein</keyword>
<accession>A0A8T0DUV1</accession>
<evidence type="ECO:0000313" key="9">
    <source>
        <dbReference type="Proteomes" id="UP000699462"/>
    </source>
</evidence>
<keyword evidence="3" id="KW-0735">Signal-anchor</keyword>
<protein>
    <submittedName>
        <fullName evidence="8">Uncharacterized protein</fullName>
    </submittedName>
</protein>
<keyword evidence="2" id="KW-0812">Transmembrane</keyword>
<sequence>MVRETTPYYWEFLGRKYWPSLGPGYNAGLILFHLKRIRSINWESVWSDSLQYLSSKLVELPTAEQDVLNRIAHVHGHTLHDLPCTWNVQLGAFSDVTLCPVTWSLTSKAANTVKSTNTKELKLIHFNAHLKPEDVQPKRFRWLKPNIDSRAVMKFDLVRKYFIVYNAFRELPQSCWS</sequence>
<dbReference type="Pfam" id="PF01501">
    <property type="entry name" value="Glyco_transf_8"/>
    <property type="match status" value="1"/>
</dbReference>
<dbReference type="OrthoDB" id="411524at2759"/>
<dbReference type="PANTHER" id="PTHR12270">
    <property type="entry name" value="GLYCOSYLTRANSFERASE-RELATED"/>
    <property type="match status" value="1"/>
</dbReference>
<dbReference type="InterPro" id="IPR029044">
    <property type="entry name" value="Nucleotide-diphossugar_trans"/>
</dbReference>
<proteinExistence type="predicted"/>
<dbReference type="Gene3D" id="3.90.550.10">
    <property type="entry name" value="Spore Coat Polysaccharide Biosynthesis Protein SpsA, Chain A"/>
    <property type="match status" value="1"/>
</dbReference>
<dbReference type="SUPFAM" id="SSF53448">
    <property type="entry name" value="Nucleotide-diphospho-sugar transferases"/>
    <property type="match status" value="1"/>
</dbReference>
<comment type="caution">
    <text evidence="8">The sequence shown here is derived from an EMBL/GenBank/DDBJ whole genome shotgun (WGS) entry which is preliminary data.</text>
</comment>
<evidence type="ECO:0000256" key="4">
    <source>
        <dbReference type="ARBA" id="ARBA00022989"/>
    </source>
</evidence>
<evidence type="ECO:0000256" key="3">
    <source>
        <dbReference type="ARBA" id="ARBA00022968"/>
    </source>
</evidence>
<dbReference type="GO" id="GO:0015020">
    <property type="term" value="F:glucuronosyltransferase activity"/>
    <property type="evidence" value="ECO:0007669"/>
    <property type="project" value="TreeGrafter"/>
</dbReference>
<dbReference type="PANTHER" id="PTHR12270:SF25">
    <property type="entry name" value="GLYCOSYLTRANSFERASE-LIKE PROTEIN LARGE"/>
    <property type="match status" value="1"/>
</dbReference>
<dbReference type="GO" id="GO:0000139">
    <property type="term" value="C:Golgi membrane"/>
    <property type="evidence" value="ECO:0007669"/>
    <property type="project" value="UniProtKB-SubCell"/>
</dbReference>
<gene>
    <name evidence="8" type="ORF">P879_02337</name>
</gene>
<evidence type="ECO:0000256" key="5">
    <source>
        <dbReference type="ARBA" id="ARBA00023034"/>
    </source>
</evidence>
<dbReference type="GO" id="GO:0042285">
    <property type="term" value="F:xylosyltransferase activity"/>
    <property type="evidence" value="ECO:0007669"/>
    <property type="project" value="TreeGrafter"/>
</dbReference>
<organism evidence="8 9">
    <name type="scientific">Paragonimus westermani</name>
    <dbReference type="NCBI Taxonomy" id="34504"/>
    <lineage>
        <taxon>Eukaryota</taxon>
        <taxon>Metazoa</taxon>
        <taxon>Spiralia</taxon>
        <taxon>Lophotrochozoa</taxon>
        <taxon>Platyhelminthes</taxon>
        <taxon>Trematoda</taxon>
        <taxon>Digenea</taxon>
        <taxon>Plagiorchiida</taxon>
        <taxon>Troglotremata</taxon>
        <taxon>Troglotrematidae</taxon>
        <taxon>Paragonimus</taxon>
    </lineage>
</organism>
<keyword evidence="6" id="KW-0472">Membrane</keyword>
<dbReference type="InterPro" id="IPR002495">
    <property type="entry name" value="Glyco_trans_8"/>
</dbReference>
<reference evidence="8 9" key="1">
    <citation type="submission" date="2019-07" db="EMBL/GenBank/DDBJ databases">
        <title>Annotation for the trematode Paragonimus westermani.</title>
        <authorList>
            <person name="Choi Y.-J."/>
        </authorList>
    </citation>
    <scope>NUCLEOTIDE SEQUENCE [LARGE SCALE GENOMIC DNA]</scope>
    <source>
        <strain evidence="8">180907_Pwestermani</strain>
    </source>
</reference>
<evidence type="ECO:0000256" key="1">
    <source>
        <dbReference type="ARBA" id="ARBA00004323"/>
    </source>
</evidence>
<evidence type="ECO:0000256" key="6">
    <source>
        <dbReference type="ARBA" id="ARBA00023136"/>
    </source>
</evidence>
<keyword evidence="5" id="KW-0333">Golgi apparatus</keyword>
<keyword evidence="9" id="KW-1185">Reference proteome</keyword>
<dbReference type="EMBL" id="JTDF01000471">
    <property type="protein sequence ID" value="KAF8571513.1"/>
    <property type="molecule type" value="Genomic_DNA"/>
</dbReference>
<dbReference type="Proteomes" id="UP000699462">
    <property type="component" value="Unassembled WGS sequence"/>
</dbReference>
<dbReference type="GO" id="GO:0035269">
    <property type="term" value="P:protein O-linked glycosylation via mannose"/>
    <property type="evidence" value="ECO:0007669"/>
    <property type="project" value="TreeGrafter"/>
</dbReference>
<evidence type="ECO:0000313" key="8">
    <source>
        <dbReference type="EMBL" id="KAF8571513.1"/>
    </source>
</evidence>
<comment type="subcellular location">
    <subcellularLocation>
        <location evidence="1">Golgi apparatus membrane</location>
        <topology evidence="1">Single-pass type II membrane protein</topology>
    </subcellularLocation>
</comment>
<keyword evidence="4" id="KW-1133">Transmembrane helix</keyword>
<evidence type="ECO:0000256" key="7">
    <source>
        <dbReference type="ARBA" id="ARBA00023180"/>
    </source>
</evidence>